<comment type="caution">
    <text evidence="2">The sequence shown here is derived from an EMBL/GenBank/DDBJ whole genome shotgun (WGS) entry which is preliminary data.</text>
</comment>
<evidence type="ECO:0000256" key="1">
    <source>
        <dbReference type="SAM" id="MobiDB-lite"/>
    </source>
</evidence>
<evidence type="ECO:0000313" key="3">
    <source>
        <dbReference type="Proteomes" id="UP000526625"/>
    </source>
</evidence>
<keyword evidence="3" id="KW-1185">Reference proteome</keyword>
<feature type="region of interest" description="Disordered" evidence="1">
    <location>
        <begin position="1"/>
        <end position="52"/>
    </location>
</feature>
<organism evidence="2 3">
    <name type="scientific">Rhizobium tropici</name>
    <dbReference type="NCBI Taxonomy" id="398"/>
    <lineage>
        <taxon>Bacteria</taxon>
        <taxon>Pseudomonadati</taxon>
        <taxon>Pseudomonadota</taxon>
        <taxon>Alphaproteobacteria</taxon>
        <taxon>Hyphomicrobiales</taxon>
        <taxon>Rhizobiaceae</taxon>
        <taxon>Rhizobium/Agrobacterium group</taxon>
        <taxon>Rhizobium</taxon>
    </lineage>
</organism>
<proteinExistence type="predicted"/>
<sequence length="52" mass="5876">MRHDGETATPHQNPTGQSNSRKSAAFRPELRKNKEIEHFRNSKKSETALGSL</sequence>
<feature type="compositionally biased region" description="Basic and acidic residues" evidence="1">
    <location>
        <begin position="28"/>
        <end position="46"/>
    </location>
</feature>
<reference evidence="2 3" key="1">
    <citation type="submission" date="2020-08" db="EMBL/GenBank/DDBJ databases">
        <title>Genomic Encyclopedia of Type Strains, Phase IV (KMG-V): Genome sequencing to study the core and pangenomes of soil and plant-associated prokaryotes.</title>
        <authorList>
            <person name="Whitman W."/>
        </authorList>
    </citation>
    <scope>NUCLEOTIDE SEQUENCE [LARGE SCALE GENOMIC DNA]</scope>
    <source>
        <strain evidence="2 3">SEMIA 4059</strain>
    </source>
</reference>
<dbReference type="EMBL" id="JACHBF010000007">
    <property type="protein sequence ID" value="MBB6492438.1"/>
    <property type="molecule type" value="Genomic_DNA"/>
</dbReference>
<name>A0ABR6QZT7_RHITR</name>
<dbReference type="Proteomes" id="UP000526625">
    <property type="component" value="Unassembled WGS sequence"/>
</dbReference>
<protein>
    <submittedName>
        <fullName evidence="2">Uncharacterized protein</fullName>
    </submittedName>
</protein>
<feature type="compositionally biased region" description="Polar residues" evidence="1">
    <location>
        <begin position="9"/>
        <end position="22"/>
    </location>
</feature>
<accession>A0ABR6QZT7</accession>
<evidence type="ECO:0000313" key="2">
    <source>
        <dbReference type="EMBL" id="MBB6492438.1"/>
    </source>
</evidence>
<gene>
    <name evidence="2" type="ORF">GGD45_002845</name>
</gene>